<sequence>MMARDVLSIPVSSVASESTLSVGWRVLDQYRSSLKPDTMEAIICSRDWIHGGEGVSETIGVEEVTDDILNLNMEEDEIWKVAPLN</sequence>
<comment type="caution">
    <text evidence="2">The sequence shown here is derived from an EMBL/GenBank/DDBJ whole genome shotgun (WGS) entry which is preliminary data.</text>
</comment>
<proteinExistence type="predicted"/>
<evidence type="ECO:0000313" key="2">
    <source>
        <dbReference type="EMBL" id="KAK3221347.1"/>
    </source>
</evidence>
<evidence type="ECO:0000259" key="1">
    <source>
        <dbReference type="Pfam" id="PF05699"/>
    </source>
</evidence>
<dbReference type="Pfam" id="PF05699">
    <property type="entry name" value="Dimer_Tnp_hAT"/>
    <property type="match status" value="1"/>
</dbReference>
<dbReference type="InterPro" id="IPR008906">
    <property type="entry name" value="HATC_C_dom"/>
</dbReference>
<feature type="domain" description="HAT C-terminal dimerisation" evidence="1">
    <location>
        <begin position="2"/>
        <end position="49"/>
    </location>
</feature>
<protein>
    <recommendedName>
        <fullName evidence="1">HAT C-terminal dimerisation domain-containing protein</fullName>
    </recommendedName>
</protein>
<gene>
    <name evidence="2" type="ORF">Dsin_008372</name>
</gene>
<dbReference type="SUPFAM" id="SSF53098">
    <property type="entry name" value="Ribonuclease H-like"/>
    <property type="match status" value="1"/>
</dbReference>
<dbReference type="GO" id="GO:0046983">
    <property type="term" value="F:protein dimerization activity"/>
    <property type="evidence" value="ECO:0007669"/>
    <property type="project" value="InterPro"/>
</dbReference>
<dbReference type="InterPro" id="IPR012337">
    <property type="entry name" value="RNaseH-like_sf"/>
</dbReference>
<dbReference type="AlphaFoldDB" id="A0AAE0EB46"/>
<dbReference type="EMBL" id="JANJYJ010000003">
    <property type="protein sequence ID" value="KAK3221347.1"/>
    <property type="molecule type" value="Genomic_DNA"/>
</dbReference>
<evidence type="ECO:0000313" key="3">
    <source>
        <dbReference type="Proteomes" id="UP001281410"/>
    </source>
</evidence>
<dbReference type="Proteomes" id="UP001281410">
    <property type="component" value="Unassembled WGS sequence"/>
</dbReference>
<accession>A0AAE0EB46</accession>
<keyword evidence="3" id="KW-1185">Reference proteome</keyword>
<dbReference type="PANTHER" id="PTHR23272:SF184">
    <property type="entry name" value="OS03G0311250 PROTEIN"/>
    <property type="match status" value="1"/>
</dbReference>
<name>A0AAE0EB46_9ROSI</name>
<reference evidence="2" key="1">
    <citation type="journal article" date="2023" name="Plant J.">
        <title>Genome sequences and population genomics provide insights into the demographic history, inbreeding, and mutation load of two 'living fossil' tree species of Dipteronia.</title>
        <authorList>
            <person name="Feng Y."/>
            <person name="Comes H.P."/>
            <person name="Chen J."/>
            <person name="Zhu S."/>
            <person name="Lu R."/>
            <person name="Zhang X."/>
            <person name="Li P."/>
            <person name="Qiu J."/>
            <person name="Olsen K.M."/>
            <person name="Qiu Y."/>
        </authorList>
    </citation>
    <scope>NUCLEOTIDE SEQUENCE</scope>
    <source>
        <strain evidence="2">NBL</strain>
    </source>
</reference>
<organism evidence="2 3">
    <name type="scientific">Dipteronia sinensis</name>
    <dbReference type="NCBI Taxonomy" id="43782"/>
    <lineage>
        <taxon>Eukaryota</taxon>
        <taxon>Viridiplantae</taxon>
        <taxon>Streptophyta</taxon>
        <taxon>Embryophyta</taxon>
        <taxon>Tracheophyta</taxon>
        <taxon>Spermatophyta</taxon>
        <taxon>Magnoliopsida</taxon>
        <taxon>eudicotyledons</taxon>
        <taxon>Gunneridae</taxon>
        <taxon>Pentapetalae</taxon>
        <taxon>rosids</taxon>
        <taxon>malvids</taxon>
        <taxon>Sapindales</taxon>
        <taxon>Sapindaceae</taxon>
        <taxon>Hippocastanoideae</taxon>
        <taxon>Acereae</taxon>
        <taxon>Dipteronia</taxon>
    </lineage>
</organism>
<dbReference type="PANTHER" id="PTHR23272">
    <property type="entry name" value="BED FINGER-RELATED"/>
    <property type="match status" value="1"/>
</dbReference>